<dbReference type="EMBL" id="JPVT01000047">
    <property type="protein sequence ID" value="KFN92491.1"/>
    <property type="molecule type" value="Genomic_DNA"/>
</dbReference>
<comment type="caution">
    <text evidence="5">The sequence shown here is derived from an EMBL/GenBank/DDBJ whole genome shotgun (WGS) entry which is preliminary data.</text>
</comment>
<keyword evidence="5" id="KW-0224">Dipeptidase</keyword>
<dbReference type="Gene3D" id="3.40.50.880">
    <property type="match status" value="1"/>
</dbReference>
<dbReference type="PATRIC" id="fig|1302648.3.peg.429"/>
<dbReference type="RefSeq" id="WP_038022284.1">
    <property type="nucleotide sequence ID" value="NZ_JPVT01000047.1"/>
</dbReference>
<dbReference type="GO" id="GO:0016805">
    <property type="term" value="F:dipeptidase activity"/>
    <property type="evidence" value="ECO:0007669"/>
    <property type="project" value="UniProtKB-KW"/>
</dbReference>
<gene>
    <name evidence="5" type="ORF">TMU3MR103_0443</name>
</gene>
<dbReference type="Proteomes" id="UP000029381">
    <property type="component" value="Unassembled WGS sequence"/>
</dbReference>
<reference evidence="5 6" key="1">
    <citation type="submission" date="2014-08" db="EMBL/GenBank/DDBJ databases">
        <title>Genome sequence of Tetragenococcus muriaticus.</title>
        <authorList>
            <person name="Chuea-nongthon C."/>
            <person name="Rodtong S."/>
            <person name="Yongsawatdigul J."/>
            <person name="Steele J.L."/>
            <person name="Liu X.-y."/>
            <person name="Speers J."/>
            <person name="Glasner J.D."/>
            <person name="Neeno-Eckwall E.C."/>
        </authorList>
    </citation>
    <scope>NUCLEOTIDE SEQUENCE [LARGE SCALE GENOMIC DNA]</scope>
    <source>
        <strain evidence="5 6">3MR10-3</strain>
    </source>
</reference>
<dbReference type="InterPro" id="IPR029062">
    <property type="entry name" value="Class_I_gatase-like"/>
</dbReference>
<dbReference type="Pfam" id="PF03575">
    <property type="entry name" value="Peptidase_S51"/>
    <property type="match status" value="1"/>
</dbReference>
<evidence type="ECO:0000313" key="5">
    <source>
        <dbReference type="EMBL" id="KFN92491.1"/>
    </source>
</evidence>
<dbReference type="SUPFAM" id="SSF52317">
    <property type="entry name" value="Class I glutamine amidotransferase-like"/>
    <property type="match status" value="1"/>
</dbReference>
<dbReference type="InterPro" id="IPR005320">
    <property type="entry name" value="Peptidase_S51"/>
</dbReference>
<evidence type="ECO:0000313" key="6">
    <source>
        <dbReference type="Proteomes" id="UP000029381"/>
    </source>
</evidence>
<keyword evidence="6" id="KW-1185">Reference proteome</keyword>
<evidence type="ECO:0000256" key="1">
    <source>
        <dbReference type="ARBA" id="ARBA00006534"/>
    </source>
</evidence>
<organism evidence="5 6">
    <name type="scientific">Tetragenococcus muriaticus 3MR10-3</name>
    <dbReference type="NCBI Taxonomy" id="1302648"/>
    <lineage>
        <taxon>Bacteria</taxon>
        <taxon>Bacillati</taxon>
        <taxon>Bacillota</taxon>
        <taxon>Bacilli</taxon>
        <taxon>Lactobacillales</taxon>
        <taxon>Enterococcaceae</taxon>
        <taxon>Tetragenococcus</taxon>
    </lineage>
</organism>
<keyword evidence="3 5" id="KW-0378">Hydrolase</keyword>
<dbReference type="AlphaFoldDB" id="A0A091C3U4"/>
<dbReference type="PANTHER" id="PTHR20842">
    <property type="entry name" value="PROTEASE S51 ALPHA-ASPARTYL DIPEPTIDASE"/>
    <property type="match status" value="1"/>
</dbReference>
<keyword evidence="4" id="KW-0720">Serine protease</keyword>
<sequence length="205" mass="23370">MKKIFLTSYFAGTLKQFQSFIKDNAIIDKAVVYIPTAGNVEEYTGYIDEGKKALKELNFMIDELDITQYSEKFISKKIENAKLLFISGGNTFYLLQELKRKNLLSLIFKQINQGLPFIGESAGAIILAPNIEYNKIMDNTELAPELIDYCSLGITNFYTLPHYIEFPFIETVQKTLTAYQAKLNLVPISNSEVIIMNDTSYEILK</sequence>
<dbReference type="GO" id="GO:0008236">
    <property type="term" value="F:serine-type peptidase activity"/>
    <property type="evidence" value="ECO:0007669"/>
    <property type="project" value="UniProtKB-KW"/>
</dbReference>
<comment type="similarity">
    <text evidence="1">Belongs to the peptidase S51 family.</text>
</comment>
<dbReference type="EC" id="3.4.13.21" evidence="5"/>
<proteinExistence type="inferred from homology"/>
<evidence type="ECO:0000256" key="4">
    <source>
        <dbReference type="ARBA" id="ARBA00022825"/>
    </source>
</evidence>
<protein>
    <submittedName>
        <fullName evidence="5">Alpha-aspartyl dipeptidase</fullName>
        <ecNumber evidence="5">3.4.13.21</ecNumber>
    </submittedName>
</protein>
<dbReference type="PANTHER" id="PTHR20842:SF0">
    <property type="entry name" value="ALPHA-ASPARTYL DIPEPTIDASE"/>
    <property type="match status" value="1"/>
</dbReference>
<evidence type="ECO:0000256" key="2">
    <source>
        <dbReference type="ARBA" id="ARBA00022670"/>
    </source>
</evidence>
<accession>A0A091C3U4</accession>
<dbReference type="GO" id="GO:0006508">
    <property type="term" value="P:proteolysis"/>
    <property type="evidence" value="ECO:0007669"/>
    <property type="project" value="UniProtKB-KW"/>
</dbReference>
<name>A0A091C3U4_9ENTE</name>
<keyword evidence="2" id="KW-0645">Protease</keyword>
<evidence type="ECO:0000256" key="3">
    <source>
        <dbReference type="ARBA" id="ARBA00022801"/>
    </source>
</evidence>